<dbReference type="Pfam" id="PF00501">
    <property type="entry name" value="AMP-binding"/>
    <property type="match status" value="3"/>
</dbReference>
<keyword evidence="6" id="KW-0443">Lipid metabolism</keyword>
<dbReference type="FunFam" id="2.30.38.10:FF:000001">
    <property type="entry name" value="Non-ribosomal peptide synthetase PvdI"/>
    <property type="match status" value="1"/>
</dbReference>
<feature type="compositionally biased region" description="Basic residues" evidence="7">
    <location>
        <begin position="2120"/>
        <end position="2138"/>
    </location>
</feature>
<dbReference type="Gene3D" id="3.30.300.30">
    <property type="match status" value="2"/>
</dbReference>
<dbReference type="Gene3D" id="3.30.559.30">
    <property type="entry name" value="Nonribosomal peptide synthetase, condensation domain"/>
    <property type="match status" value="1"/>
</dbReference>
<dbReference type="InterPro" id="IPR000873">
    <property type="entry name" value="AMP-dep_synth/lig_dom"/>
</dbReference>
<dbReference type="InterPro" id="IPR009081">
    <property type="entry name" value="PP-bd_ACP"/>
</dbReference>
<dbReference type="InterPro" id="IPR020845">
    <property type="entry name" value="AMP-binding_CS"/>
</dbReference>
<dbReference type="SUPFAM" id="SSF52777">
    <property type="entry name" value="CoA-dependent acyltransferases"/>
    <property type="match status" value="2"/>
</dbReference>
<evidence type="ECO:0000256" key="2">
    <source>
        <dbReference type="ARBA" id="ARBA00006432"/>
    </source>
</evidence>
<dbReference type="InterPro" id="IPR036661">
    <property type="entry name" value="Luciferase-like_sf"/>
</dbReference>
<dbReference type="InterPro" id="IPR045851">
    <property type="entry name" value="AMP-bd_C_sf"/>
</dbReference>
<dbReference type="PANTHER" id="PTHR45527:SF1">
    <property type="entry name" value="FATTY ACID SYNTHASE"/>
    <property type="match status" value="1"/>
</dbReference>
<comment type="cofactor">
    <cofactor evidence="1">
        <name>pantetheine 4'-phosphate</name>
        <dbReference type="ChEBI" id="CHEBI:47942"/>
    </cofactor>
</comment>
<dbReference type="InterPro" id="IPR036736">
    <property type="entry name" value="ACP-like_sf"/>
</dbReference>
<dbReference type="GO" id="GO:0008610">
    <property type="term" value="P:lipid biosynthetic process"/>
    <property type="evidence" value="ECO:0007669"/>
    <property type="project" value="InterPro"/>
</dbReference>
<evidence type="ECO:0000256" key="6">
    <source>
        <dbReference type="ARBA" id="ARBA00023098"/>
    </source>
</evidence>
<dbReference type="GO" id="GO:0044550">
    <property type="term" value="P:secondary metabolite biosynthetic process"/>
    <property type="evidence" value="ECO:0007669"/>
    <property type="project" value="TreeGrafter"/>
</dbReference>
<dbReference type="Gene3D" id="1.10.1200.10">
    <property type="entry name" value="ACP-like"/>
    <property type="match status" value="2"/>
</dbReference>
<dbReference type="InterPro" id="IPR020806">
    <property type="entry name" value="PKS_PP-bd"/>
</dbReference>
<organism evidence="9 10">
    <name type="scientific">Streptomyces pactum</name>
    <dbReference type="NCBI Taxonomy" id="68249"/>
    <lineage>
        <taxon>Bacteria</taxon>
        <taxon>Bacillati</taxon>
        <taxon>Actinomycetota</taxon>
        <taxon>Actinomycetes</taxon>
        <taxon>Kitasatosporales</taxon>
        <taxon>Streptomycetaceae</taxon>
        <taxon>Streptomyces</taxon>
    </lineage>
</organism>
<dbReference type="InterPro" id="IPR042099">
    <property type="entry name" value="ANL_N_sf"/>
</dbReference>
<dbReference type="InterPro" id="IPR040097">
    <property type="entry name" value="FAAL/FAAC"/>
</dbReference>
<feature type="region of interest" description="Disordered" evidence="7">
    <location>
        <begin position="2101"/>
        <end position="2138"/>
    </location>
</feature>
<dbReference type="CDD" id="cd05930">
    <property type="entry name" value="A_NRPS"/>
    <property type="match status" value="1"/>
</dbReference>
<dbReference type="Gene3D" id="3.40.50.980">
    <property type="match status" value="2"/>
</dbReference>
<evidence type="ECO:0000259" key="8">
    <source>
        <dbReference type="PROSITE" id="PS50075"/>
    </source>
</evidence>
<dbReference type="RefSeq" id="WP_055419781.1">
    <property type="nucleotide sequence ID" value="NZ_CP019724.1"/>
</dbReference>
<dbReference type="Pfam" id="PF00668">
    <property type="entry name" value="Condensation"/>
    <property type="match status" value="1"/>
</dbReference>
<keyword evidence="4" id="KW-0597">Phosphoprotein</keyword>
<dbReference type="GO" id="GO:0043041">
    <property type="term" value="P:amino acid activation for nonribosomal peptide biosynthetic process"/>
    <property type="evidence" value="ECO:0007669"/>
    <property type="project" value="TreeGrafter"/>
</dbReference>
<dbReference type="KEGG" id="spac:B1H29_09250"/>
<protein>
    <recommendedName>
        <fullName evidence="8">Carrier domain-containing protein</fullName>
    </recommendedName>
</protein>
<dbReference type="SUPFAM" id="SSF47336">
    <property type="entry name" value="ACP-like"/>
    <property type="match status" value="2"/>
</dbReference>
<dbReference type="InterPro" id="IPR001242">
    <property type="entry name" value="Condensation_dom"/>
</dbReference>
<dbReference type="OrthoDB" id="3671040at2"/>
<dbReference type="InterPro" id="IPR023213">
    <property type="entry name" value="CAT-like_dom_sf"/>
</dbReference>
<dbReference type="GO" id="GO:0031177">
    <property type="term" value="F:phosphopantetheine binding"/>
    <property type="evidence" value="ECO:0007669"/>
    <property type="project" value="InterPro"/>
</dbReference>
<dbReference type="Pfam" id="PF13193">
    <property type="entry name" value="AMP-binding_C"/>
    <property type="match status" value="1"/>
</dbReference>
<dbReference type="NCBIfam" id="TIGR04020">
    <property type="entry name" value="seco_metab_LLM"/>
    <property type="match status" value="1"/>
</dbReference>
<evidence type="ECO:0000256" key="1">
    <source>
        <dbReference type="ARBA" id="ARBA00001957"/>
    </source>
</evidence>
<keyword evidence="5" id="KW-0276">Fatty acid metabolism</keyword>
<dbReference type="Gene3D" id="3.40.50.12780">
    <property type="entry name" value="N-terminal domain of ligase-like"/>
    <property type="match status" value="2"/>
</dbReference>
<evidence type="ECO:0000256" key="4">
    <source>
        <dbReference type="ARBA" id="ARBA00022553"/>
    </source>
</evidence>
<dbReference type="Gene3D" id="3.20.20.30">
    <property type="entry name" value="Luciferase-like domain"/>
    <property type="match status" value="1"/>
</dbReference>
<comment type="similarity">
    <text evidence="2">Belongs to the ATP-dependent AMP-binding enzyme family.</text>
</comment>
<accession>A0A1S6J5P5</accession>
<dbReference type="CDD" id="cd05931">
    <property type="entry name" value="FAAL"/>
    <property type="match status" value="1"/>
</dbReference>
<dbReference type="SMART" id="SM00823">
    <property type="entry name" value="PKS_PP"/>
    <property type="match status" value="2"/>
</dbReference>
<evidence type="ECO:0000256" key="3">
    <source>
        <dbReference type="ARBA" id="ARBA00022450"/>
    </source>
</evidence>
<dbReference type="InterPro" id="IPR011251">
    <property type="entry name" value="Luciferase-like_dom"/>
</dbReference>
<evidence type="ECO:0000313" key="9">
    <source>
        <dbReference type="EMBL" id="AQS67082.1"/>
    </source>
</evidence>
<evidence type="ECO:0000256" key="7">
    <source>
        <dbReference type="SAM" id="MobiDB-lite"/>
    </source>
</evidence>
<proteinExistence type="inferred from homology"/>
<name>A0A1S6J5P5_9ACTN</name>
<dbReference type="Pfam" id="PF00296">
    <property type="entry name" value="Bac_luciferase"/>
    <property type="match status" value="1"/>
</dbReference>
<dbReference type="EMBL" id="CP019724">
    <property type="protein sequence ID" value="AQS67082.1"/>
    <property type="molecule type" value="Genomic_DNA"/>
</dbReference>
<dbReference type="Gene3D" id="3.30.559.10">
    <property type="entry name" value="Chloramphenicol acetyltransferase-like domain"/>
    <property type="match status" value="1"/>
</dbReference>
<dbReference type="GO" id="GO:0017000">
    <property type="term" value="P:antibiotic biosynthetic process"/>
    <property type="evidence" value="ECO:0007669"/>
    <property type="project" value="UniProtKB-ARBA"/>
</dbReference>
<dbReference type="Proteomes" id="UP000189443">
    <property type="component" value="Chromosome"/>
</dbReference>
<dbReference type="PANTHER" id="PTHR45527">
    <property type="entry name" value="NONRIBOSOMAL PEPTIDE SYNTHETASE"/>
    <property type="match status" value="1"/>
</dbReference>
<dbReference type="Pfam" id="PF23024">
    <property type="entry name" value="AMP-dom_DIP2-like"/>
    <property type="match status" value="1"/>
</dbReference>
<keyword evidence="10" id="KW-1185">Reference proteome</keyword>
<dbReference type="SUPFAM" id="SSF51679">
    <property type="entry name" value="Bacterial luciferase-like"/>
    <property type="match status" value="1"/>
</dbReference>
<dbReference type="PROSITE" id="PS00455">
    <property type="entry name" value="AMP_BINDING"/>
    <property type="match status" value="2"/>
</dbReference>
<feature type="region of interest" description="Disordered" evidence="7">
    <location>
        <begin position="667"/>
        <end position="686"/>
    </location>
</feature>
<dbReference type="FunFam" id="3.40.50.980:FF:000001">
    <property type="entry name" value="Non-ribosomal peptide synthetase"/>
    <property type="match status" value="1"/>
</dbReference>
<dbReference type="SUPFAM" id="SSF56801">
    <property type="entry name" value="Acetyl-CoA synthetase-like"/>
    <property type="match status" value="3"/>
</dbReference>
<dbReference type="GO" id="GO:0006631">
    <property type="term" value="P:fatty acid metabolic process"/>
    <property type="evidence" value="ECO:0007669"/>
    <property type="project" value="UniProtKB-KW"/>
</dbReference>
<reference evidence="9 10" key="1">
    <citation type="submission" date="2017-02" db="EMBL/GenBank/DDBJ databases">
        <title>Streptomyces pactum ACT12 Genome sequencing and assembly.</title>
        <authorList>
            <person name="Xue Q."/>
            <person name="Yan X."/>
            <person name="Jia L."/>
            <person name="Yan H."/>
        </authorList>
    </citation>
    <scope>NUCLEOTIDE SEQUENCE [LARGE SCALE GENOMIC DNA]</scope>
    <source>
        <strain evidence="9 10">ACT12</strain>
    </source>
</reference>
<dbReference type="GO" id="GO:0072330">
    <property type="term" value="P:monocarboxylic acid biosynthetic process"/>
    <property type="evidence" value="ECO:0007669"/>
    <property type="project" value="UniProtKB-ARBA"/>
</dbReference>
<evidence type="ECO:0000313" key="10">
    <source>
        <dbReference type="Proteomes" id="UP000189443"/>
    </source>
</evidence>
<sequence length="2138" mass="229438">MNSGRPASRVADSLTGLLLRRSAEQPDSVAYTFLERDSEVSWTYGELDARARQIGATLRRHCAPGERVVLVLPPGLDYVASFFGCLYAGVIAVPVYPPNGSALVRSLSRLEAIVSDARPTAALTLGAVAAQRDTFAESNPLLGTLRWIGVDTDLAPETDWRPAPVPRDALAFLQYTSGSTGTPKGVMVSHGNLLHNGADIERFFQLTPDSKTVIWLPPYHDMGLIGGILQPLYTGYPTVLMPPMSFAADPLRWLRTISDHRATTSGGPNFGYELCMRKISPEQMEGLDLGCWQVAFNGAEPIRADVMDAFADFLAPTGFRREAFYPCYGLAEGTLIVTGGSPKAAPVVRETEGAGREVGCGQPSPEQELAIVDPETRRRRVDGEVGEIWVSGPSVAQGYWERPETSAEVFGARIEGSEEGPFLRTGDLGYVVDGELFVSGRIKDLIIMRGVNHYPQDIEYTAFRSHPALRHNGGACFTIPVDGQEVLVVAHEAERVARDADVREVAAAVRTAVGEDHLIAPYAFALVRPGRLPRTSSGKIQRFAAREQYLAGTLAVLGVHEYGQDDAADASTATSVARPGQAGTPKTVEAFLRTGIARRAGGDPDALDLGLSGPALGLDSLDLLEIQHEVEKAFGVELGYGAMHGAPVRDVLATVVAAVEAASDTVVPEAAGPDAPPATSPDELSHGERGLWFLDHVTGCGPAYNVAGAVRLPDDVDPGALQRALDRVVERHAALRTSYTAGDGHPVRRIDAGRKVVLDRTDVADAAPDALEDLLADAAAEPFDLTRGPLVRALLYAGADGRRVLLLVMHHIVADFWSMSLVVDELARCYRAALTGTAAQLPPAGDYADFVAAQKRYAQSAEGEAAAAFWGERLGGELPVLELPTDRPRPPVQTYRGDTHDFTVDAGLLGGLTALARQSGTTLYTALLCAFEVLLHRYSGQTDILVGSPVSGRGRPAYVDTVGYFVNPVVIRGDLGGDPVFRELLTRFSRTVSESLAHQKYPFGLLAEQLQAGRDPARSPVFQAMFIHHQAPSRFPGDLAAVATGHGTRPFTVAGFDLAPVHVPQRTAQFDLTMIVAEHGDGLVGRLQFNADLFDRATVADLADNFRTLLAGIAADPDRTLSALPLLSDEKSRRVLADWNDTALDLPGELCVHEEFEAAAARTPDVVAVVFGSARLTFEELSQASDRLARELVARGVGAESRVGICLDRSPELVVAMLGVLKAGGAYVPLDPDYPRDRLDVVVSDARLDLLVTRSRVAHRVAEGAVPLLDVDTVLATPDGRTGCPAGRASADNAAYLLYTSGSTGVPKGVVVTHRNVGNFFAAMDEKVGCGTDDTMLAVTNAGFDISVLELLWTLTRGAKVVLAQDVLSRQAAPSAPAKPVDFSLFFFASDARSGTDDAGRRYDLVFDSARFADQHGFTAVWTPERHFHEFGGLYPNPSVLSAAIAAVTRDVAVRAGSVVLPLHSPVRVAEEWSLVDNISGGRAGVAFASGWHADDFVFFPERYEDRKEQMFRDIDTVQRLWRGETVSLPGGTGKPVDIAIRPAPLQPALPTWITAAGSPDTFARAGAIGANVLTHLLGQTVEQVAENVRRYREARLQHGHDPDAGVLTLMLHTFIGDDVEAVKEQVREPFTAYLRSSVGLIENLVRTLGLPVDLAGMSKSDMDDLLEFAFNRYFDTGALFGTPESVRPLIERCAEAGVDEIACLVDFGLPRRTVLDGLPALDQVRRRSGRDTAAEAGTAGGEDMSLAGQIAAWRPTLLQATPSAMRLMALDKAALSGLTSLRALLLGGEALPPDLARELREQLPARLINMYGPTETTIWSATHEVTDVEETVPLGGPIANTQIHIVDDGLRPVPVGVAGELVIGGAGLARGYWGRPDATAEKFVPNPFTRTPGARLYRTGDLARYRPDGRVEFLGRIDRQVKVRGHRIELGDIEAALAAREDVREAVVIAQRETSAGSRLVACVVAADGAAPSVRDLQRGLRERLPQSMVPSGFVLLPDLPRTAHGKVDVKALAALEWAGSGNGAKAAPVTELERSIAAIWSEVLGVESVGLYDNFFDLGGHSMLMVQVHNRLQRETGVELPLIKLLEHPTVSALATHLGEGGAATEQRVFSDSEERARRQRDSRRRSRGLGGRGRA</sequence>
<evidence type="ECO:0000256" key="5">
    <source>
        <dbReference type="ARBA" id="ARBA00022832"/>
    </source>
</evidence>
<dbReference type="FunFam" id="3.40.50.12780:FF:000013">
    <property type="entry name" value="Long-chain-fatty-acid--AMP ligase FadD32"/>
    <property type="match status" value="1"/>
</dbReference>
<dbReference type="CDD" id="cd19531">
    <property type="entry name" value="LCL_NRPS-like"/>
    <property type="match status" value="1"/>
</dbReference>
<dbReference type="InterPro" id="IPR024011">
    <property type="entry name" value="Biosynth_lucif-like_mOase_dom"/>
</dbReference>
<dbReference type="FunFam" id="1.10.1200.10:FF:000016">
    <property type="entry name" value="Non-ribosomal peptide synthase"/>
    <property type="match status" value="1"/>
</dbReference>
<feature type="domain" description="Carrier" evidence="8">
    <location>
        <begin position="2029"/>
        <end position="2104"/>
    </location>
</feature>
<dbReference type="GO" id="GO:0071766">
    <property type="term" value="P:Actinobacterium-type cell wall biogenesis"/>
    <property type="evidence" value="ECO:0007669"/>
    <property type="project" value="UniProtKB-ARBA"/>
</dbReference>
<dbReference type="GO" id="GO:0016705">
    <property type="term" value="F:oxidoreductase activity, acting on paired donors, with incorporation or reduction of molecular oxygen"/>
    <property type="evidence" value="ECO:0007669"/>
    <property type="project" value="InterPro"/>
</dbReference>
<dbReference type="GO" id="GO:0005737">
    <property type="term" value="C:cytoplasm"/>
    <property type="evidence" value="ECO:0007669"/>
    <property type="project" value="TreeGrafter"/>
</dbReference>
<gene>
    <name evidence="9" type="ORF">B1H29_09250</name>
</gene>
<dbReference type="Pfam" id="PF00550">
    <property type="entry name" value="PP-binding"/>
    <property type="match status" value="1"/>
</dbReference>
<dbReference type="PROSITE" id="PS50075">
    <property type="entry name" value="CARRIER"/>
    <property type="match status" value="1"/>
</dbReference>
<keyword evidence="3" id="KW-0596">Phosphopantetheine</keyword>
<dbReference type="InterPro" id="IPR025110">
    <property type="entry name" value="AMP-bd_C"/>
</dbReference>